<protein>
    <submittedName>
        <fullName evidence="2">Uncharacterized protein</fullName>
    </submittedName>
</protein>
<keyword evidence="3" id="KW-1185">Reference proteome</keyword>
<dbReference type="Proteomes" id="UP001209878">
    <property type="component" value="Unassembled WGS sequence"/>
</dbReference>
<proteinExistence type="predicted"/>
<evidence type="ECO:0000256" key="1">
    <source>
        <dbReference type="SAM" id="MobiDB-lite"/>
    </source>
</evidence>
<name>A0AAD9J0Y2_RIDPI</name>
<sequence>MTQAIFVVFFIEGGQSANLGNVVKPSVGFQRTAAALLAPVALTSMSPDGYDSLTSNAFMSLCDPSLSPDSLFVQSHRGAAGDTNNVTSDLGPCSDRGDILADQNGL</sequence>
<feature type="region of interest" description="Disordered" evidence="1">
    <location>
        <begin position="78"/>
        <end position="106"/>
    </location>
</feature>
<comment type="caution">
    <text evidence="2">The sequence shown here is derived from an EMBL/GenBank/DDBJ whole genome shotgun (WGS) entry which is preliminary data.</text>
</comment>
<evidence type="ECO:0000313" key="2">
    <source>
        <dbReference type="EMBL" id="KAK2144631.1"/>
    </source>
</evidence>
<evidence type="ECO:0000313" key="3">
    <source>
        <dbReference type="Proteomes" id="UP001209878"/>
    </source>
</evidence>
<dbReference type="AlphaFoldDB" id="A0AAD9J0Y2"/>
<organism evidence="2 3">
    <name type="scientific">Ridgeia piscesae</name>
    <name type="common">Tubeworm</name>
    <dbReference type="NCBI Taxonomy" id="27915"/>
    <lineage>
        <taxon>Eukaryota</taxon>
        <taxon>Metazoa</taxon>
        <taxon>Spiralia</taxon>
        <taxon>Lophotrochozoa</taxon>
        <taxon>Annelida</taxon>
        <taxon>Polychaeta</taxon>
        <taxon>Sedentaria</taxon>
        <taxon>Canalipalpata</taxon>
        <taxon>Sabellida</taxon>
        <taxon>Siboglinidae</taxon>
        <taxon>Ridgeia</taxon>
    </lineage>
</organism>
<reference evidence="2" key="1">
    <citation type="journal article" date="2023" name="Mol. Biol. Evol.">
        <title>Third-Generation Sequencing Reveals the Adaptive Role of the Epigenome in Three Deep-Sea Polychaetes.</title>
        <authorList>
            <person name="Perez M."/>
            <person name="Aroh O."/>
            <person name="Sun Y."/>
            <person name="Lan Y."/>
            <person name="Juniper S.K."/>
            <person name="Young C.R."/>
            <person name="Angers B."/>
            <person name="Qian P.Y."/>
        </authorList>
    </citation>
    <scope>NUCLEOTIDE SEQUENCE</scope>
    <source>
        <strain evidence="2">R07B-5</strain>
    </source>
</reference>
<dbReference type="EMBL" id="JAODUO010004149">
    <property type="protein sequence ID" value="KAK2144631.1"/>
    <property type="molecule type" value="Genomic_DNA"/>
</dbReference>
<gene>
    <name evidence="2" type="ORF">NP493_4165g00002</name>
</gene>
<accession>A0AAD9J0Y2</accession>